<dbReference type="CDD" id="cd00067">
    <property type="entry name" value="GAL4"/>
    <property type="match status" value="1"/>
</dbReference>
<feature type="domain" description="Zn(2)-C6 fungal-type" evidence="8">
    <location>
        <begin position="12"/>
        <end position="42"/>
    </location>
</feature>
<keyword evidence="10" id="KW-1185">Reference proteome</keyword>
<sequence length="538" mass="60623">MTESVRTKIRKACDLCYRKRIKCDGQTPRCSHCQTYNSQCTHEAARRRKKPPKSRQSQLPKPPSLNDDSPAEIIRSSDSSVPWATEFLDHDLVASFQMELPSESHVRQVVDTYLVNINSIFPLFDPDRLIQTVDQWYNIPMQRSRTSWAVINVVMAITQHCSFGQAGFGRGDLFVDSAQDCLNKAQSVLTEILMGDVELANLQIVLGLVMVFQGTSDIKPAVFLISTAVRLSQVLGIHRNDSTIYRNAASKDALQLKRVFWVTFILDRNIAMRIGQAPVQQDGDIDIELPPKKPDGDAAGFVSTPELNQDGFNLFRAHVELAQIQGFVHGSLFSVRAQQLSPGEREANCQGIRLLLKNWKSRIPATLHPDALPRTQSYLPSIPNYLCALYGTVLTCLGQLCQVNSMDFRWLDQLRYYGRSITAGRCEPSLPPPQPRGWNALLNECRSFMPLFTSIQDKSPAFMWMNICPYASGLVCLSANSILNFDSTDSIEDQDRRLKLEAVDMLGEMLKQTNHKTLTKVLDAFAELDSQFWLMTKV</sequence>
<dbReference type="GO" id="GO:0000981">
    <property type="term" value="F:DNA-binding transcription factor activity, RNA polymerase II-specific"/>
    <property type="evidence" value="ECO:0007669"/>
    <property type="project" value="InterPro"/>
</dbReference>
<keyword evidence="4" id="KW-0238">DNA-binding</keyword>
<dbReference type="PANTHER" id="PTHR46910:SF37">
    <property type="entry name" value="ZN(II)2CYS6 TRANSCRIPTION FACTOR (EUROFUNG)"/>
    <property type="match status" value="1"/>
</dbReference>
<dbReference type="CDD" id="cd12148">
    <property type="entry name" value="fungal_TF_MHR"/>
    <property type="match status" value="1"/>
</dbReference>
<dbReference type="InterPro" id="IPR007219">
    <property type="entry name" value="XnlR_reg_dom"/>
</dbReference>
<reference evidence="9 10" key="1">
    <citation type="journal article" date="2018" name="Sci. Rep.">
        <title>Comparative genomics provides insights into the lifestyle and reveals functional heterogeneity of dark septate endophytic fungi.</title>
        <authorList>
            <person name="Knapp D.G."/>
            <person name="Nemeth J.B."/>
            <person name="Barry K."/>
            <person name="Hainaut M."/>
            <person name="Henrissat B."/>
            <person name="Johnson J."/>
            <person name="Kuo A."/>
            <person name="Lim J.H.P."/>
            <person name="Lipzen A."/>
            <person name="Nolan M."/>
            <person name="Ohm R.A."/>
            <person name="Tamas L."/>
            <person name="Grigoriev I.V."/>
            <person name="Spatafora J.W."/>
            <person name="Nagy L.G."/>
            <person name="Kovacs G.M."/>
        </authorList>
    </citation>
    <scope>NUCLEOTIDE SEQUENCE [LARGE SCALE GENOMIC DNA]</scope>
    <source>
        <strain evidence="9 10">DSE2036</strain>
    </source>
</reference>
<dbReference type="SUPFAM" id="SSF57701">
    <property type="entry name" value="Zn2/Cys6 DNA-binding domain"/>
    <property type="match status" value="1"/>
</dbReference>
<evidence type="ECO:0000256" key="7">
    <source>
        <dbReference type="SAM" id="MobiDB-lite"/>
    </source>
</evidence>
<evidence type="ECO:0000256" key="5">
    <source>
        <dbReference type="ARBA" id="ARBA00023163"/>
    </source>
</evidence>
<evidence type="ECO:0000256" key="1">
    <source>
        <dbReference type="ARBA" id="ARBA00004123"/>
    </source>
</evidence>
<dbReference type="STRING" id="97972.A0A2V1E5N4"/>
<evidence type="ECO:0000256" key="2">
    <source>
        <dbReference type="ARBA" id="ARBA00022723"/>
    </source>
</evidence>
<feature type="region of interest" description="Disordered" evidence="7">
    <location>
        <begin position="42"/>
        <end position="72"/>
    </location>
</feature>
<dbReference type="Pfam" id="PF00172">
    <property type="entry name" value="Zn_clus"/>
    <property type="match status" value="1"/>
</dbReference>
<accession>A0A2V1E5N4</accession>
<proteinExistence type="predicted"/>
<gene>
    <name evidence="9" type="ORF">DM02DRAFT_583926</name>
</gene>
<dbReference type="Gene3D" id="4.10.240.10">
    <property type="entry name" value="Zn(2)-C6 fungal-type DNA-binding domain"/>
    <property type="match status" value="1"/>
</dbReference>
<keyword evidence="5" id="KW-0804">Transcription</keyword>
<dbReference type="GO" id="GO:0006351">
    <property type="term" value="P:DNA-templated transcription"/>
    <property type="evidence" value="ECO:0007669"/>
    <property type="project" value="InterPro"/>
</dbReference>
<comment type="subcellular location">
    <subcellularLocation>
        <location evidence="1">Nucleus</location>
    </subcellularLocation>
</comment>
<dbReference type="EMBL" id="KZ805312">
    <property type="protein sequence ID" value="PVI05791.1"/>
    <property type="molecule type" value="Genomic_DNA"/>
</dbReference>
<dbReference type="GO" id="GO:0008270">
    <property type="term" value="F:zinc ion binding"/>
    <property type="evidence" value="ECO:0007669"/>
    <property type="project" value="InterPro"/>
</dbReference>
<dbReference type="GO" id="GO:0005634">
    <property type="term" value="C:nucleus"/>
    <property type="evidence" value="ECO:0007669"/>
    <property type="project" value="UniProtKB-SubCell"/>
</dbReference>
<dbReference type="InterPro" id="IPR036864">
    <property type="entry name" value="Zn2-C6_fun-type_DNA-bd_sf"/>
</dbReference>
<dbReference type="InterPro" id="IPR001138">
    <property type="entry name" value="Zn2Cys6_DnaBD"/>
</dbReference>
<keyword evidence="2" id="KW-0479">Metal-binding</keyword>
<evidence type="ECO:0000259" key="8">
    <source>
        <dbReference type="PROSITE" id="PS50048"/>
    </source>
</evidence>
<keyword evidence="6" id="KW-0539">Nucleus</keyword>
<dbReference type="PANTHER" id="PTHR46910">
    <property type="entry name" value="TRANSCRIPTION FACTOR PDR1"/>
    <property type="match status" value="1"/>
</dbReference>
<organism evidence="9 10">
    <name type="scientific">Periconia macrospinosa</name>
    <dbReference type="NCBI Taxonomy" id="97972"/>
    <lineage>
        <taxon>Eukaryota</taxon>
        <taxon>Fungi</taxon>
        <taxon>Dikarya</taxon>
        <taxon>Ascomycota</taxon>
        <taxon>Pezizomycotina</taxon>
        <taxon>Dothideomycetes</taxon>
        <taxon>Pleosporomycetidae</taxon>
        <taxon>Pleosporales</taxon>
        <taxon>Massarineae</taxon>
        <taxon>Periconiaceae</taxon>
        <taxon>Periconia</taxon>
    </lineage>
</organism>
<dbReference type="OrthoDB" id="2123952at2759"/>
<dbReference type="Proteomes" id="UP000244855">
    <property type="component" value="Unassembled WGS sequence"/>
</dbReference>
<evidence type="ECO:0000256" key="3">
    <source>
        <dbReference type="ARBA" id="ARBA00023015"/>
    </source>
</evidence>
<protein>
    <recommendedName>
        <fullName evidence="8">Zn(2)-C6 fungal-type domain-containing protein</fullName>
    </recommendedName>
</protein>
<evidence type="ECO:0000313" key="10">
    <source>
        <dbReference type="Proteomes" id="UP000244855"/>
    </source>
</evidence>
<dbReference type="InterPro" id="IPR050987">
    <property type="entry name" value="AtrR-like"/>
</dbReference>
<dbReference type="SMART" id="SM00906">
    <property type="entry name" value="Fungal_trans"/>
    <property type="match status" value="1"/>
</dbReference>
<name>A0A2V1E5N4_9PLEO</name>
<evidence type="ECO:0000256" key="4">
    <source>
        <dbReference type="ARBA" id="ARBA00023125"/>
    </source>
</evidence>
<keyword evidence="3" id="KW-0805">Transcription regulation</keyword>
<dbReference type="GO" id="GO:0003677">
    <property type="term" value="F:DNA binding"/>
    <property type="evidence" value="ECO:0007669"/>
    <property type="project" value="UniProtKB-KW"/>
</dbReference>
<evidence type="ECO:0000256" key="6">
    <source>
        <dbReference type="ARBA" id="ARBA00023242"/>
    </source>
</evidence>
<dbReference type="AlphaFoldDB" id="A0A2V1E5N4"/>
<dbReference type="PROSITE" id="PS50048">
    <property type="entry name" value="ZN2_CY6_FUNGAL_2"/>
    <property type="match status" value="1"/>
</dbReference>
<dbReference type="SMART" id="SM00066">
    <property type="entry name" value="GAL4"/>
    <property type="match status" value="1"/>
</dbReference>
<evidence type="ECO:0000313" key="9">
    <source>
        <dbReference type="EMBL" id="PVI05791.1"/>
    </source>
</evidence>
<dbReference type="Pfam" id="PF04082">
    <property type="entry name" value="Fungal_trans"/>
    <property type="match status" value="1"/>
</dbReference>